<organism evidence="6 7">
    <name type="scientific">Ornithinibacillus caprae</name>
    <dbReference type="NCBI Taxonomy" id="2678566"/>
    <lineage>
        <taxon>Bacteria</taxon>
        <taxon>Bacillati</taxon>
        <taxon>Bacillota</taxon>
        <taxon>Bacilli</taxon>
        <taxon>Bacillales</taxon>
        <taxon>Bacillaceae</taxon>
        <taxon>Ornithinibacillus</taxon>
    </lineage>
</organism>
<dbReference type="PANTHER" id="PTHR12151:SF25">
    <property type="entry name" value="LINALOOL DEHYDRATASE_ISOMERASE DOMAIN-CONTAINING PROTEIN"/>
    <property type="match status" value="1"/>
</dbReference>
<feature type="disulfide bond" description="Redox-active" evidence="4">
    <location>
        <begin position="65"/>
        <end position="69"/>
    </location>
</feature>
<protein>
    <submittedName>
        <fullName evidence="6">SCO family protein</fullName>
    </submittedName>
</protein>
<comment type="caution">
    <text evidence="6">The sequence shown here is derived from an EMBL/GenBank/DDBJ whole genome shotgun (WGS) entry which is preliminary data.</text>
</comment>
<dbReference type="Gene3D" id="3.40.30.10">
    <property type="entry name" value="Glutaredoxin"/>
    <property type="match status" value="1"/>
</dbReference>
<dbReference type="AlphaFoldDB" id="A0A6N8FPW5"/>
<sequence>MLSKLKVLFTYVLFIFLLSACGSNFEPDFSYEINDFTFINQDGEEVSKQDLEGKIWLADFIYTSCETECPQMTYNKQKIERALNDEGINDVEFVSFSVDPETDTPEVLREYGEVRGIKFDQWTFLTGYDLNTIEEFARESFKTTANQLTDTEFIHGVSFYLVTREGNAEKSYNGYLLEQEQIDEIVNDIKSLN</sequence>
<keyword evidence="3" id="KW-0479">Metal-binding</keyword>
<dbReference type="PANTHER" id="PTHR12151">
    <property type="entry name" value="ELECTRON TRANSPORT PROTIN SCO1/SENC FAMILY MEMBER"/>
    <property type="match status" value="1"/>
</dbReference>
<evidence type="ECO:0000313" key="7">
    <source>
        <dbReference type="Proteomes" id="UP000469125"/>
    </source>
</evidence>
<evidence type="ECO:0000256" key="4">
    <source>
        <dbReference type="PIRSR" id="PIRSR603782-2"/>
    </source>
</evidence>
<dbReference type="PROSITE" id="PS51352">
    <property type="entry name" value="THIOREDOXIN_2"/>
    <property type="match status" value="1"/>
</dbReference>
<dbReference type="InterPro" id="IPR013766">
    <property type="entry name" value="Thioredoxin_domain"/>
</dbReference>
<evidence type="ECO:0000256" key="2">
    <source>
        <dbReference type="ARBA" id="ARBA00023008"/>
    </source>
</evidence>
<dbReference type="EMBL" id="WOCA01000019">
    <property type="protein sequence ID" value="MUK90237.1"/>
    <property type="molecule type" value="Genomic_DNA"/>
</dbReference>
<feature type="binding site" evidence="3">
    <location>
        <position position="155"/>
    </location>
    <ligand>
        <name>Cu cation</name>
        <dbReference type="ChEBI" id="CHEBI:23378"/>
    </ligand>
</feature>
<gene>
    <name evidence="6" type="ORF">GMD78_17835</name>
</gene>
<evidence type="ECO:0000259" key="5">
    <source>
        <dbReference type="PROSITE" id="PS51352"/>
    </source>
</evidence>
<dbReference type="RefSeq" id="WP_155670856.1">
    <property type="nucleotide sequence ID" value="NZ_WOCA01000019.1"/>
</dbReference>
<keyword evidence="7" id="KW-1185">Reference proteome</keyword>
<dbReference type="GO" id="GO:0046872">
    <property type="term" value="F:metal ion binding"/>
    <property type="evidence" value="ECO:0007669"/>
    <property type="project" value="UniProtKB-KW"/>
</dbReference>
<dbReference type="PROSITE" id="PS51257">
    <property type="entry name" value="PROKAR_LIPOPROTEIN"/>
    <property type="match status" value="1"/>
</dbReference>
<evidence type="ECO:0000256" key="1">
    <source>
        <dbReference type="ARBA" id="ARBA00010996"/>
    </source>
</evidence>
<comment type="similarity">
    <text evidence="1">Belongs to the SCO1/2 family.</text>
</comment>
<feature type="domain" description="Thioredoxin" evidence="5">
    <location>
        <begin position="27"/>
        <end position="193"/>
    </location>
</feature>
<dbReference type="SUPFAM" id="SSF52833">
    <property type="entry name" value="Thioredoxin-like"/>
    <property type="match status" value="1"/>
</dbReference>
<dbReference type="CDD" id="cd02968">
    <property type="entry name" value="SCO"/>
    <property type="match status" value="1"/>
</dbReference>
<evidence type="ECO:0000313" key="6">
    <source>
        <dbReference type="EMBL" id="MUK90237.1"/>
    </source>
</evidence>
<dbReference type="InterPro" id="IPR003782">
    <property type="entry name" value="SCO1/SenC"/>
</dbReference>
<dbReference type="InterPro" id="IPR036249">
    <property type="entry name" value="Thioredoxin-like_sf"/>
</dbReference>
<proteinExistence type="inferred from homology"/>
<evidence type="ECO:0000256" key="3">
    <source>
        <dbReference type="PIRSR" id="PIRSR603782-1"/>
    </source>
</evidence>
<reference evidence="6 7" key="1">
    <citation type="submission" date="2019-11" db="EMBL/GenBank/DDBJ databases">
        <authorList>
            <person name="Li X."/>
        </authorList>
    </citation>
    <scope>NUCLEOTIDE SEQUENCE [LARGE SCALE GENOMIC DNA]</scope>
    <source>
        <strain evidence="6 7">L9</strain>
    </source>
</reference>
<feature type="binding site" evidence="3">
    <location>
        <position position="69"/>
    </location>
    <ligand>
        <name>Cu cation</name>
        <dbReference type="ChEBI" id="CHEBI:23378"/>
    </ligand>
</feature>
<keyword evidence="2 3" id="KW-0186">Copper</keyword>
<accession>A0A6N8FPW5</accession>
<name>A0A6N8FPW5_9BACI</name>
<dbReference type="Pfam" id="PF02630">
    <property type="entry name" value="SCO1-SenC"/>
    <property type="match status" value="1"/>
</dbReference>
<keyword evidence="4" id="KW-1015">Disulfide bond</keyword>
<feature type="binding site" evidence="3">
    <location>
        <position position="65"/>
    </location>
    <ligand>
        <name>Cu cation</name>
        <dbReference type="ChEBI" id="CHEBI:23378"/>
    </ligand>
</feature>
<dbReference type="Proteomes" id="UP000469125">
    <property type="component" value="Unassembled WGS sequence"/>
</dbReference>